<name>X1FNZ6_9ZZZZ</name>
<reference evidence="1" key="1">
    <citation type="journal article" date="2014" name="Front. Microbiol.">
        <title>High frequency of phylogenetically diverse reductive dehalogenase-homologous genes in deep subseafloor sedimentary metagenomes.</title>
        <authorList>
            <person name="Kawai M."/>
            <person name="Futagami T."/>
            <person name="Toyoda A."/>
            <person name="Takaki Y."/>
            <person name="Nishi S."/>
            <person name="Hori S."/>
            <person name="Arai W."/>
            <person name="Tsubouchi T."/>
            <person name="Morono Y."/>
            <person name="Uchiyama I."/>
            <person name="Ito T."/>
            <person name="Fujiyama A."/>
            <person name="Inagaki F."/>
            <person name="Takami H."/>
        </authorList>
    </citation>
    <scope>NUCLEOTIDE SEQUENCE</scope>
    <source>
        <strain evidence="1">Expedition CK06-06</strain>
    </source>
</reference>
<proteinExistence type="predicted"/>
<gene>
    <name evidence="1" type="ORF">S03H2_09235</name>
</gene>
<dbReference type="AlphaFoldDB" id="X1FNZ6"/>
<dbReference type="EMBL" id="BARU01004651">
    <property type="protein sequence ID" value="GAH22458.1"/>
    <property type="molecule type" value="Genomic_DNA"/>
</dbReference>
<evidence type="ECO:0000313" key="1">
    <source>
        <dbReference type="EMBL" id="GAH22458.1"/>
    </source>
</evidence>
<dbReference type="SUPFAM" id="SSF49452">
    <property type="entry name" value="Starch-binding domain-like"/>
    <property type="match status" value="1"/>
</dbReference>
<accession>X1FNZ6</accession>
<dbReference type="GO" id="GO:0030246">
    <property type="term" value="F:carbohydrate binding"/>
    <property type="evidence" value="ECO:0007669"/>
    <property type="project" value="InterPro"/>
</dbReference>
<organism evidence="1">
    <name type="scientific">marine sediment metagenome</name>
    <dbReference type="NCBI Taxonomy" id="412755"/>
    <lineage>
        <taxon>unclassified sequences</taxon>
        <taxon>metagenomes</taxon>
        <taxon>ecological metagenomes</taxon>
    </lineage>
</organism>
<sequence length="241" mass="26972">PYPFVDVFLYDSFWYLLDLVTTDVGGFYNFSGLFIGEYILEFYVVDYYSEIESVSILVDGQANYLDVYLDPIPPRSITILAPTDSQTVAGGSVLVSFTASDSFNLNTVEISVNSVYIATTFYEGNDELFVPVFQNGTNVIELYADWGAGSYATDTVTINSVDVTPVFPVKPGDFFHMKGEMIGLTQFIDYNYTFSEWLEPFVMNVSADYRLYDDTGTLDTFEGWLAINVLNGYVPYDDGSG</sequence>
<dbReference type="InterPro" id="IPR013784">
    <property type="entry name" value="Carb-bd-like_fold"/>
</dbReference>
<dbReference type="Gene3D" id="2.60.40.10">
    <property type="entry name" value="Immunoglobulins"/>
    <property type="match status" value="1"/>
</dbReference>
<feature type="non-terminal residue" evidence="1">
    <location>
        <position position="1"/>
    </location>
</feature>
<comment type="caution">
    <text evidence="1">The sequence shown here is derived from an EMBL/GenBank/DDBJ whole genome shotgun (WGS) entry which is preliminary data.</text>
</comment>
<protein>
    <submittedName>
        <fullName evidence="1">Uncharacterized protein</fullName>
    </submittedName>
</protein>
<dbReference type="InterPro" id="IPR013783">
    <property type="entry name" value="Ig-like_fold"/>
</dbReference>
<feature type="non-terminal residue" evidence="1">
    <location>
        <position position="241"/>
    </location>
</feature>